<feature type="region of interest" description="Disordered" evidence="1">
    <location>
        <begin position="41"/>
        <end position="81"/>
    </location>
</feature>
<evidence type="ECO:0000313" key="3">
    <source>
        <dbReference type="Proteomes" id="UP000077202"/>
    </source>
</evidence>
<name>A0A176W7H6_MARPO</name>
<accession>A0A176W7H6</accession>
<evidence type="ECO:0000256" key="1">
    <source>
        <dbReference type="SAM" id="MobiDB-lite"/>
    </source>
</evidence>
<proteinExistence type="predicted"/>
<gene>
    <name evidence="2" type="ORF">AXG93_115s1110</name>
</gene>
<dbReference type="EMBL" id="LVLJ01001739">
    <property type="protein sequence ID" value="OAE28422.1"/>
    <property type="molecule type" value="Genomic_DNA"/>
</dbReference>
<comment type="caution">
    <text evidence="2">The sequence shown here is derived from an EMBL/GenBank/DDBJ whole genome shotgun (WGS) entry which is preliminary data.</text>
</comment>
<evidence type="ECO:0000313" key="2">
    <source>
        <dbReference type="EMBL" id="OAE28422.1"/>
    </source>
</evidence>
<keyword evidence="3" id="KW-1185">Reference proteome</keyword>
<feature type="compositionally biased region" description="Basic and acidic residues" evidence="1">
    <location>
        <begin position="47"/>
        <end position="57"/>
    </location>
</feature>
<dbReference type="AlphaFoldDB" id="A0A176W7H6"/>
<dbReference type="Proteomes" id="UP000077202">
    <property type="component" value="Unassembled WGS sequence"/>
</dbReference>
<protein>
    <submittedName>
        <fullName evidence="2">Uncharacterized protein</fullName>
    </submittedName>
</protein>
<reference evidence="2" key="1">
    <citation type="submission" date="2016-03" db="EMBL/GenBank/DDBJ databases">
        <title>Mechanisms controlling the formation of the plant cell surface in tip-growing cells are functionally conserved among land plants.</title>
        <authorList>
            <person name="Honkanen S."/>
            <person name="Jones V.A."/>
            <person name="Morieri G."/>
            <person name="Champion C."/>
            <person name="Hetherington A.J."/>
            <person name="Kelly S."/>
            <person name="Saint-Marcoux D."/>
            <person name="Proust H."/>
            <person name="Prescott H."/>
            <person name="Dolan L."/>
        </authorList>
    </citation>
    <scope>NUCLEOTIDE SEQUENCE [LARGE SCALE GENOMIC DNA]</scope>
    <source>
        <tissue evidence="2">Whole gametophyte</tissue>
    </source>
</reference>
<organism evidence="2 3">
    <name type="scientific">Marchantia polymorpha subsp. ruderalis</name>
    <dbReference type="NCBI Taxonomy" id="1480154"/>
    <lineage>
        <taxon>Eukaryota</taxon>
        <taxon>Viridiplantae</taxon>
        <taxon>Streptophyta</taxon>
        <taxon>Embryophyta</taxon>
        <taxon>Marchantiophyta</taxon>
        <taxon>Marchantiopsida</taxon>
        <taxon>Marchantiidae</taxon>
        <taxon>Marchantiales</taxon>
        <taxon>Marchantiaceae</taxon>
        <taxon>Marchantia</taxon>
    </lineage>
</organism>
<sequence length="144" mass="16209">MLSESGLRGEFWAEAINTAVYLVKSIVREFDHCITNDLSQEGTPVHQEQEKHERVSIDEPIAIVSDDRDQPDTSTTRSHCASRAPARFGVWANSSILKDNDFDVEDEDGMALILEESEPSSYKEAQALVNKLEWNAAMDGRWNP</sequence>